<dbReference type="InterPro" id="IPR036271">
    <property type="entry name" value="Tet_transcr_reg_TetR-rel_C_sf"/>
</dbReference>
<dbReference type="InterPro" id="IPR009057">
    <property type="entry name" value="Homeodomain-like_sf"/>
</dbReference>
<dbReference type="OrthoDB" id="9805134at2"/>
<feature type="DNA-binding region" description="H-T-H motif" evidence="2">
    <location>
        <begin position="34"/>
        <end position="53"/>
    </location>
</feature>
<evidence type="ECO:0000313" key="5">
    <source>
        <dbReference type="Proteomes" id="UP000316988"/>
    </source>
</evidence>
<protein>
    <submittedName>
        <fullName evidence="4">TetR/AcrR family transcriptional regulator</fullName>
    </submittedName>
</protein>
<evidence type="ECO:0000259" key="3">
    <source>
        <dbReference type="PROSITE" id="PS50977"/>
    </source>
</evidence>
<dbReference type="InterPro" id="IPR050109">
    <property type="entry name" value="HTH-type_TetR-like_transc_reg"/>
</dbReference>
<evidence type="ECO:0000256" key="2">
    <source>
        <dbReference type="PROSITE-ProRule" id="PRU00335"/>
    </source>
</evidence>
<reference evidence="4 5" key="1">
    <citation type="submission" date="2019-07" db="EMBL/GenBank/DDBJ databases">
        <authorList>
            <person name="Zhao L.H."/>
        </authorList>
    </citation>
    <scope>NUCLEOTIDE SEQUENCE [LARGE SCALE GENOMIC DNA]</scope>
    <source>
        <strain evidence="4 5">Co35</strain>
    </source>
</reference>
<dbReference type="Gene3D" id="1.10.357.10">
    <property type="entry name" value="Tetracycline Repressor, domain 2"/>
    <property type="match status" value="1"/>
</dbReference>
<dbReference type="PROSITE" id="PS01081">
    <property type="entry name" value="HTH_TETR_1"/>
    <property type="match status" value="1"/>
</dbReference>
<dbReference type="Pfam" id="PF00440">
    <property type="entry name" value="TetR_N"/>
    <property type="match status" value="1"/>
</dbReference>
<keyword evidence="1 2" id="KW-0238">DNA-binding</keyword>
<dbReference type="PANTHER" id="PTHR30055">
    <property type="entry name" value="HTH-TYPE TRANSCRIPTIONAL REGULATOR RUTR"/>
    <property type="match status" value="1"/>
</dbReference>
<organism evidence="4 5">
    <name type="scientific">Aeromicrobium piscarium</name>
    <dbReference type="NCBI Taxonomy" id="2590901"/>
    <lineage>
        <taxon>Bacteria</taxon>
        <taxon>Bacillati</taxon>
        <taxon>Actinomycetota</taxon>
        <taxon>Actinomycetes</taxon>
        <taxon>Propionibacteriales</taxon>
        <taxon>Nocardioidaceae</taxon>
        <taxon>Aeromicrobium</taxon>
    </lineage>
</organism>
<accession>A0A554S8D6</accession>
<feature type="domain" description="HTH tetR-type" evidence="3">
    <location>
        <begin position="11"/>
        <end position="71"/>
    </location>
</feature>
<dbReference type="Proteomes" id="UP000316988">
    <property type="component" value="Unassembled WGS sequence"/>
</dbReference>
<dbReference type="EMBL" id="VLNT01000008">
    <property type="protein sequence ID" value="TSD62592.1"/>
    <property type="molecule type" value="Genomic_DNA"/>
</dbReference>
<evidence type="ECO:0000256" key="1">
    <source>
        <dbReference type="ARBA" id="ARBA00023125"/>
    </source>
</evidence>
<dbReference type="SUPFAM" id="SSF48498">
    <property type="entry name" value="Tetracyclin repressor-like, C-terminal domain"/>
    <property type="match status" value="1"/>
</dbReference>
<evidence type="ECO:0000313" key="4">
    <source>
        <dbReference type="EMBL" id="TSD62592.1"/>
    </source>
</evidence>
<sequence length="201" mass="21623">MARRADPALHARRREQIVAGAAHAFAEKGYDGATVKDICRASGLGSGTIFHYFADKRAILHGMLEIDRDQTIADLRAIEDDDALAAFWRVIDRVTGDLRDPFAGPLAVALLGQLLVDPVVGQLLGAIDTVAHTLLSDLIARLQAEGRADPDWAPAHAATWVQSISDSLYLRCGDDGFDADAELDRLRIVLARALALSDTGS</sequence>
<dbReference type="SUPFAM" id="SSF46689">
    <property type="entry name" value="Homeodomain-like"/>
    <property type="match status" value="1"/>
</dbReference>
<dbReference type="PANTHER" id="PTHR30055:SF226">
    <property type="entry name" value="HTH-TYPE TRANSCRIPTIONAL REGULATOR PKSA"/>
    <property type="match status" value="1"/>
</dbReference>
<dbReference type="GO" id="GO:0003700">
    <property type="term" value="F:DNA-binding transcription factor activity"/>
    <property type="evidence" value="ECO:0007669"/>
    <property type="project" value="TreeGrafter"/>
</dbReference>
<name>A0A554S8D6_9ACTN</name>
<keyword evidence="5" id="KW-1185">Reference proteome</keyword>
<dbReference type="GO" id="GO:0000976">
    <property type="term" value="F:transcription cis-regulatory region binding"/>
    <property type="evidence" value="ECO:0007669"/>
    <property type="project" value="TreeGrafter"/>
</dbReference>
<dbReference type="InterPro" id="IPR023772">
    <property type="entry name" value="DNA-bd_HTH_TetR-type_CS"/>
</dbReference>
<dbReference type="RefSeq" id="WP_143913704.1">
    <property type="nucleotide sequence ID" value="NZ_VLNT01000008.1"/>
</dbReference>
<gene>
    <name evidence="4" type="ORF">FNM00_11595</name>
</gene>
<proteinExistence type="predicted"/>
<comment type="caution">
    <text evidence="4">The sequence shown here is derived from an EMBL/GenBank/DDBJ whole genome shotgun (WGS) entry which is preliminary data.</text>
</comment>
<dbReference type="PROSITE" id="PS50977">
    <property type="entry name" value="HTH_TETR_2"/>
    <property type="match status" value="1"/>
</dbReference>
<dbReference type="PRINTS" id="PR00455">
    <property type="entry name" value="HTHTETR"/>
</dbReference>
<dbReference type="AlphaFoldDB" id="A0A554S8D6"/>
<dbReference type="InterPro" id="IPR001647">
    <property type="entry name" value="HTH_TetR"/>
</dbReference>